<protein>
    <submittedName>
        <fullName evidence="1">Uncharacterized protein</fullName>
    </submittedName>
</protein>
<accession>A0ABP0F767</accession>
<evidence type="ECO:0000313" key="1">
    <source>
        <dbReference type="EMBL" id="CAK8675566.1"/>
    </source>
</evidence>
<dbReference type="Proteomes" id="UP001642483">
    <property type="component" value="Unassembled WGS sequence"/>
</dbReference>
<gene>
    <name evidence="1" type="ORF">CVLEPA_LOCUS5132</name>
</gene>
<organism evidence="1 2">
    <name type="scientific">Clavelina lepadiformis</name>
    <name type="common">Light-bulb sea squirt</name>
    <name type="synonym">Ascidia lepadiformis</name>
    <dbReference type="NCBI Taxonomy" id="159417"/>
    <lineage>
        <taxon>Eukaryota</taxon>
        <taxon>Metazoa</taxon>
        <taxon>Chordata</taxon>
        <taxon>Tunicata</taxon>
        <taxon>Ascidiacea</taxon>
        <taxon>Aplousobranchia</taxon>
        <taxon>Clavelinidae</taxon>
        <taxon>Clavelina</taxon>
    </lineage>
</organism>
<proteinExistence type="predicted"/>
<name>A0ABP0F767_CLALP</name>
<evidence type="ECO:0000313" key="2">
    <source>
        <dbReference type="Proteomes" id="UP001642483"/>
    </source>
</evidence>
<comment type="caution">
    <text evidence="1">The sequence shown here is derived from an EMBL/GenBank/DDBJ whole genome shotgun (WGS) entry which is preliminary data.</text>
</comment>
<dbReference type="EMBL" id="CAWYQH010000024">
    <property type="protein sequence ID" value="CAK8675566.1"/>
    <property type="molecule type" value="Genomic_DNA"/>
</dbReference>
<keyword evidence="2" id="KW-1185">Reference proteome</keyword>
<reference evidence="1 2" key="1">
    <citation type="submission" date="2024-02" db="EMBL/GenBank/DDBJ databases">
        <authorList>
            <person name="Daric V."/>
            <person name="Darras S."/>
        </authorList>
    </citation>
    <scope>NUCLEOTIDE SEQUENCE [LARGE SCALE GENOMIC DNA]</scope>
</reference>
<sequence length="72" mass="8499">MYRLHLYCGCGAGAVYKDTTMKLRRSDVPTPLLFDVIWRTTQNFDVTWKFLKMYYLKSIAQVAFIQLSDIKK</sequence>